<reference evidence="1 2" key="1">
    <citation type="submission" date="2019-04" db="EMBL/GenBank/DDBJ databases">
        <title>Altererythrobacter aquimixticola sp. nov., isolated from sediment of junction between the ocean and a freshwater spring.</title>
        <authorList>
            <person name="Yoon J.-H."/>
        </authorList>
    </citation>
    <scope>NUCLEOTIDE SEQUENCE [LARGE SCALE GENOMIC DNA]</scope>
    <source>
        <strain evidence="1 2">SSKS-13</strain>
    </source>
</reference>
<protein>
    <submittedName>
        <fullName evidence="1">Uncharacterized protein</fullName>
    </submittedName>
</protein>
<dbReference type="EMBL" id="SSHH01000003">
    <property type="protein sequence ID" value="TIX49639.1"/>
    <property type="molecule type" value="Genomic_DNA"/>
</dbReference>
<dbReference type="Proteomes" id="UP000309389">
    <property type="component" value="Unassembled WGS sequence"/>
</dbReference>
<sequence>MDAQISAGGRTYAVCRDGEGRRLAFVVGQLLDDADGTGLARQAILSCDEPLLGIAQSDKEYALAGERGVALVDESVAHNLPVTVRVPGYRDASTTITVPAFAARPIRLDLALRRRPQTIRGRVLGHGAGANPPLLPVAGASLTISGPSLPGGELPLLLRQPLPVDPAPGATLRSRALAAQPELSLIEPAERDSQAISIADPQAAGPGTIIRLGPAEGGFWAEIAQLVAHPDRAAPAVLALLTAPLTGSAPNGSTIDAFSLAGYSGSVATPQGPCHAGEAVIWVNSLPAASAVLVLRQPGQPDRYFDRDAISGPLGDYTIHGFARMDLPELRVSAAGFATQSRTLPVARALSGDLDWVLAP</sequence>
<dbReference type="AlphaFoldDB" id="A0A4T3EYB3"/>
<organism evidence="1 2">
    <name type="scientific">Alteraurantiacibacter aquimixticola</name>
    <dbReference type="NCBI Taxonomy" id="2489173"/>
    <lineage>
        <taxon>Bacteria</taxon>
        <taxon>Pseudomonadati</taxon>
        <taxon>Pseudomonadota</taxon>
        <taxon>Alphaproteobacteria</taxon>
        <taxon>Sphingomonadales</taxon>
        <taxon>Erythrobacteraceae</taxon>
        <taxon>Alteraurantiacibacter</taxon>
    </lineage>
</organism>
<proteinExistence type="predicted"/>
<comment type="caution">
    <text evidence="1">The sequence shown here is derived from an EMBL/GenBank/DDBJ whole genome shotgun (WGS) entry which is preliminary data.</text>
</comment>
<evidence type="ECO:0000313" key="2">
    <source>
        <dbReference type="Proteomes" id="UP000309389"/>
    </source>
</evidence>
<dbReference type="OrthoDB" id="8479053at2"/>
<gene>
    <name evidence="1" type="ORF">E5222_12475</name>
</gene>
<accession>A0A4T3EYB3</accession>
<dbReference type="RefSeq" id="WP_136694116.1">
    <property type="nucleotide sequence ID" value="NZ_SSHH01000003.1"/>
</dbReference>
<keyword evidence="2" id="KW-1185">Reference proteome</keyword>
<name>A0A4T3EYB3_9SPHN</name>
<evidence type="ECO:0000313" key="1">
    <source>
        <dbReference type="EMBL" id="TIX49639.1"/>
    </source>
</evidence>